<feature type="domain" description="Abortive phage infection protein C-terminal" evidence="1">
    <location>
        <begin position="230"/>
        <end position="436"/>
    </location>
</feature>
<dbReference type="AlphaFoldDB" id="A0A178MJN5"/>
<proteinExistence type="predicted"/>
<evidence type="ECO:0000313" key="2">
    <source>
        <dbReference type="EMBL" id="OAN48318.1"/>
    </source>
</evidence>
<sequence length="664" mass="75322">MQNQKLGRQMENIEFIANVKKEMAELKEHGVHIEGDQFAIWFLTKILREPIDVSIERYHIGGAGDHKLDIGIIDDDHTAIVLGQVKYCATPLERVFSPDLPQEILNAKSRLLDFPEVGNERRKEFAKQYIAIEKERSERLFAIGFGQFSKEAIVFANKSKVEIYDFAKIKQRYIYNEVPGNQPEPDSIDITHPEFVIENDIASISARQWIFLANAAEIYYAVKDYQDSIFQQNLRYRLENSAKSGIGSEITKGILSTDTYDALSVFNNGITMVANKVTQNDGKFKVINPQIVNGCQTSWAIYDAYYQLDEAGEDISLRGTKVLIKLIEVSGSSLISKITETTNTQNAIKPRDLHANDDCQALISRYFSAMPRKIYYEYKAGDWEKIIRLNKQGAFRVKGKLYRKISNEDAAQLFLALIGRPYWAKQNKGKIFSDKDYYDMIFGVNLSDKERFDKPFVGGGITASTGADNFCKDVVFGYSLYALAEALKAIYLEKIETYGGKPASDEEMKAFVFLSENFKFMRIWHYLLIATIQYVVQKWKQRGKDESLIRSSLIGSDVDIFFGSPGPLASKFAKCEDKTLYLVLDEEKPSSDYATFAHWAVSIASKLAEEVAKSKSDPAYRFQAFIDQRAETFASLKEWIDGLRAGGAKQMSIYFPLPDDAPSS</sequence>
<reference evidence="2 3" key="1">
    <citation type="submission" date="2016-04" db="EMBL/GenBank/DDBJ databases">
        <title>Draft genome sequence of freshwater magnetotactic bacteria Magnetospirillum marisnigri SP-1 and Magnetospirillum moscoviense BB-1.</title>
        <authorList>
            <person name="Koziaeva V."/>
            <person name="Dziuba M.V."/>
            <person name="Ivanov T.M."/>
            <person name="Kuznetsov B."/>
            <person name="Grouzdev D.S."/>
        </authorList>
    </citation>
    <scope>NUCLEOTIDE SEQUENCE [LARGE SCALE GENOMIC DNA]</scope>
    <source>
        <strain evidence="2 3">BB-1</strain>
    </source>
</reference>
<dbReference type="STRING" id="1437059.A6A05_15345"/>
<dbReference type="InterPro" id="IPR018891">
    <property type="entry name" value="AIPR_C"/>
</dbReference>
<dbReference type="Pfam" id="PF10592">
    <property type="entry name" value="AIPR"/>
    <property type="match status" value="1"/>
</dbReference>
<accession>A0A178MJN5</accession>
<comment type="caution">
    <text evidence="2">The sequence shown here is derived from an EMBL/GenBank/DDBJ whole genome shotgun (WGS) entry which is preliminary data.</text>
</comment>
<gene>
    <name evidence="2" type="ORF">A6A05_15345</name>
</gene>
<evidence type="ECO:0000259" key="1">
    <source>
        <dbReference type="Pfam" id="PF10592"/>
    </source>
</evidence>
<protein>
    <recommendedName>
        <fullName evidence="1">Abortive phage infection protein C-terminal domain-containing protein</fullName>
    </recommendedName>
</protein>
<dbReference type="EMBL" id="LWQU01000162">
    <property type="protein sequence ID" value="OAN48318.1"/>
    <property type="molecule type" value="Genomic_DNA"/>
</dbReference>
<dbReference type="OrthoDB" id="9806213at2"/>
<evidence type="ECO:0000313" key="3">
    <source>
        <dbReference type="Proteomes" id="UP000078543"/>
    </source>
</evidence>
<organism evidence="2 3">
    <name type="scientific">Magnetospirillum moscoviense</name>
    <dbReference type="NCBI Taxonomy" id="1437059"/>
    <lineage>
        <taxon>Bacteria</taxon>
        <taxon>Pseudomonadati</taxon>
        <taxon>Pseudomonadota</taxon>
        <taxon>Alphaproteobacteria</taxon>
        <taxon>Rhodospirillales</taxon>
        <taxon>Rhodospirillaceae</taxon>
        <taxon>Magnetospirillum</taxon>
    </lineage>
</organism>
<dbReference type="Proteomes" id="UP000078543">
    <property type="component" value="Unassembled WGS sequence"/>
</dbReference>
<name>A0A178MJN5_9PROT</name>
<keyword evidence="3" id="KW-1185">Reference proteome</keyword>